<reference evidence="2" key="1">
    <citation type="submission" date="2020-05" db="EMBL/GenBank/DDBJ databases">
        <title>WGS assembly of Panicum virgatum.</title>
        <authorList>
            <person name="Lovell J.T."/>
            <person name="Jenkins J."/>
            <person name="Shu S."/>
            <person name="Juenger T.E."/>
            <person name="Schmutz J."/>
        </authorList>
    </citation>
    <scope>NUCLEOTIDE SEQUENCE</scope>
    <source>
        <strain evidence="2">AP13</strain>
    </source>
</reference>
<evidence type="ECO:0000313" key="3">
    <source>
        <dbReference type="Proteomes" id="UP000823388"/>
    </source>
</evidence>
<protein>
    <submittedName>
        <fullName evidence="2">Uncharacterized protein</fullName>
    </submittedName>
</protein>
<proteinExistence type="predicted"/>
<feature type="compositionally biased region" description="Basic residues" evidence="1">
    <location>
        <begin position="1"/>
        <end position="10"/>
    </location>
</feature>
<gene>
    <name evidence="2" type="ORF">PVAP13_3NG249827</name>
</gene>
<accession>A0A8T0TX38</accession>
<dbReference type="EMBL" id="CM029042">
    <property type="protein sequence ID" value="KAG2616734.1"/>
    <property type="molecule type" value="Genomic_DNA"/>
</dbReference>
<dbReference type="EMBL" id="CM029042">
    <property type="protein sequence ID" value="KAG2616732.1"/>
    <property type="molecule type" value="Genomic_DNA"/>
</dbReference>
<evidence type="ECO:0000313" key="2">
    <source>
        <dbReference type="EMBL" id="KAG2616732.1"/>
    </source>
</evidence>
<dbReference type="Proteomes" id="UP000823388">
    <property type="component" value="Chromosome 3N"/>
</dbReference>
<dbReference type="AlphaFoldDB" id="A0A8T0TX38"/>
<organism evidence="2 3">
    <name type="scientific">Panicum virgatum</name>
    <name type="common">Blackwell switchgrass</name>
    <dbReference type="NCBI Taxonomy" id="38727"/>
    <lineage>
        <taxon>Eukaryota</taxon>
        <taxon>Viridiplantae</taxon>
        <taxon>Streptophyta</taxon>
        <taxon>Embryophyta</taxon>
        <taxon>Tracheophyta</taxon>
        <taxon>Spermatophyta</taxon>
        <taxon>Magnoliopsida</taxon>
        <taxon>Liliopsida</taxon>
        <taxon>Poales</taxon>
        <taxon>Poaceae</taxon>
        <taxon>PACMAD clade</taxon>
        <taxon>Panicoideae</taxon>
        <taxon>Panicodae</taxon>
        <taxon>Paniceae</taxon>
        <taxon>Panicinae</taxon>
        <taxon>Panicum</taxon>
        <taxon>Panicum sect. Hiantes</taxon>
    </lineage>
</organism>
<feature type="region of interest" description="Disordered" evidence="1">
    <location>
        <begin position="1"/>
        <end position="20"/>
    </location>
</feature>
<comment type="caution">
    <text evidence="2">The sequence shown here is derived from an EMBL/GenBank/DDBJ whole genome shotgun (WGS) entry which is preliminary data.</text>
</comment>
<evidence type="ECO:0000256" key="1">
    <source>
        <dbReference type="SAM" id="MobiDB-lite"/>
    </source>
</evidence>
<sequence>MKPVRRRSKRSGTAAASSGGGGVRALQLLVLAGHRATHAAQPSTAAHAAQLLCAQGSPGGASRLNAGSPAWCNQPTWWNWPTPGAAHGVGSFAGAHGQCTKRGVSD</sequence>
<name>A0A8T0TX38_PANVG</name>
<keyword evidence="3" id="KW-1185">Reference proteome</keyword>